<evidence type="ECO:0000313" key="1">
    <source>
        <dbReference type="EMBL" id="KAH9426333.1"/>
    </source>
</evidence>
<reference evidence="1 2" key="1">
    <citation type="journal article" date="2018" name="J. Allergy Clin. Immunol.">
        <title>High-quality assembly of Dermatophagoides pteronyssinus genome and transcriptome reveals a wide range of novel allergens.</title>
        <authorList>
            <person name="Liu X.Y."/>
            <person name="Yang K.Y."/>
            <person name="Wang M.Q."/>
            <person name="Kwok J.S."/>
            <person name="Zeng X."/>
            <person name="Yang Z."/>
            <person name="Xiao X.J."/>
            <person name="Lau C.P."/>
            <person name="Li Y."/>
            <person name="Huang Z.M."/>
            <person name="Ba J.G."/>
            <person name="Yim A.K."/>
            <person name="Ouyang C.Y."/>
            <person name="Ngai S.M."/>
            <person name="Chan T.F."/>
            <person name="Leung E.L."/>
            <person name="Liu L."/>
            <person name="Liu Z.G."/>
            <person name="Tsui S.K."/>
        </authorList>
    </citation>
    <scope>NUCLEOTIDE SEQUENCE [LARGE SCALE GENOMIC DNA]</scope>
    <source>
        <strain evidence="1">Derp</strain>
    </source>
</reference>
<evidence type="ECO:0000313" key="2">
    <source>
        <dbReference type="Proteomes" id="UP000887458"/>
    </source>
</evidence>
<sequence length="76" mass="8346">MFFVLKLENLLVKLLETSLNVMIVVALYGSTTVSDTFGEGITLNVFIIRSGYSSRIFDISNVPIPEPVPPPNECAN</sequence>
<gene>
    <name evidence="1" type="primary">TUBB8</name>
    <name evidence="1" type="ORF">DERP_010901</name>
</gene>
<keyword evidence="2" id="KW-1185">Reference proteome</keyword>
<dbReference type="EMBL" id="NJHN03000011">
    <property type="protein sequence ID" value="KAH9426333.1"/>
    <property type="molecule type" value="Genomic_DNA"/>
</dbReference>
<reference evidence="1 2" key="2">
    <citation type="journal article" date="2022" name="Mol. Biol. Evol.">
        <title>Comparative Genomics Reveals Insights into the Divergent Evolution of Astigmatic Mites and Household Pest Adaptations.</title>
        <authorList>
            <person name="Xiong Q."/>
            <person name="Wan A.T."/>
            <person name="Liu X."/>
            <person name="Fung C.S."/>
            <person name="Xiao X."/>
            <person name="Malainual N."/>
            <person name="Hou J."/>
            <person name="Wang L."/>
            <person name="Wang M."/>
            <person name="Yang K.Y."/>
            <person name="Cui Y."/>
            <person name="Leung E.L."/>
            <person name="Nong W."/>
            <person name="Shin S.K."/>
            <person name="Au S.W."/>
            <person name="Jeong K.Y."/>
            <person name="Chew F.T."/>
            <person name="Hui J.H."/>
            <person name="Leung T.F."/>
            <person name="Tungtrongchitr A."/>
            <person name="Zhong N."/>
            <person name="Liu Z."/>
            <person name="Tsui S.K."/>
        </authorList>
    </citation>
    <scope>NUCLEOTIDE SEQUENCE [LARGE SCALE GENOMIC DNA]</scope>
    <source>
        <strain evidence="1">Derp</strain>
    </source>
</reference>
<accession>A0ABQ8JV92</accession>
<protein>
    <submittedName>
        <fullName evidence="1">Tubulin</fullName>
    </submittedName>
</protein>
<name>A0ABQ8JV92_DERPT</name>
<comment type="caution">
    <text evidence="1">The sequence shown here is derived from an EMBL/GenBank/DDBJ whole genome shotgun (WGS) entry which is preliminary data.</text>
</comment>
<dbReference type="Proteomes" id="UP000887458">
    <property type="component" value="Unassembled WGS sequence"/>
</dbReference>
<proteinExistence type="predicted"/>
<organism evidence="1 2">
    <name type="scientific">Dermatophagoides pteronyssinus</name>
    <name type="common">European house dust mite</name>
    <dbReference type="NCBI Taxonomy" id="6956"/>
    <lineage>
        <taxon>Eukaryota</taxon>
        <taxon>Metazoa</taxon>
        <taxon>Ecdysozoa</taxon>
        <taxon>Arthropoda</taxon>
        <taxon>Chelicerata</taxon>
        <taxon>Arachnida</taxon>
        <taxon>Acari</taxon>
        <taxon>Acariformes</taxon>
        <taxon>Sarcoptiformes</taxon>
        <taxon>Astigmata</taxon>
        <taxon>Psoroptidia</taxon>
        <taxon>Analgoidea</taxon>
        <taxon>Pyroglyphidae</taxon>
        <taxon>Dermatophagoidinae</taxon>
        <taxon>Dermatophagoides</taxon>
    </lineage>
</organism>